<gene>
    <name evidence="1" type="ORF">BDM02DRAFT_1359055</name>
</gene>
<reference evidence="1" key="1">
    <citation type="submission" date="2019-10" db="EMBL/GenBank/DDBJ databases">
        <authorList>
            <consortium name="DOE Joint Genome Institute"/>
            <person name="Kuo A."/>
            <person name="Miyauchi S."/>
            <person name="Kiss E."/>
            <person name="Drula E."/>
            <person name="Kohler A."/>
            <person name="Sanchez-Garcia M."/>
            <person name="Andreopoulos B."/>
            <person name="Barry K.W."/>
            <person name="Bonito G."/>
            <person name="Buee M."/>
            <person name="Carver A."/>
            <person name="Chen C."/>
            <person name="Cichocki N."/>
            <person name="Clum A."/>
            <person name="Culley D."/>
            <person name="Crous P.W."/>
            <person name="Fauchery L."/>
            <person name="Girlanda M."/>
            <person name="Hayes R."/>
            <person name="Keri Z."/>
            <person name="Labutti K."/>
            <person name="Lipzen A."/>
            <person name="Lombard V."/>
            <person name="Magnuson J."/>
            <person name="Maillard F."/>
            <person name="Morin E."/>
            <person name="Murat C."/>
            <person name="Nolan M."/>
            <person name="Ohm R."/>
            <person name="Pangilinan J."/>
            <person name="Pereira M."/>
            <person name="Perotto S."/>
            <person name="Peter M."/>
            <person name="Riley R."/>
            <person name="Sitrit Y."/>
            <person name="Stielow B."/>
            <person name="Szollosi G."/>
            <person name="Zifcakova L."/>
            <person name="Stursova M."/>
            <person name="Spatafora J.W."/>
            <person name="Tedersoo L."/>
            <person name="Vaario L.-M."/>
            <person name="Yamada A."/>
            <person name="Yan M."/>
            <person name="Wang P."/>
            <person name="Xu J."/>
            <person name="Bruns T."/>
            <person name="Baldrian P."/>
            <person name="Vilgalys R."/>
            <person name="Henrissat B."/>
            <person name="Grigoriev I.V."/>
            <person name="Hibbett D."/>
            <person name="Nagy L.G."/>
            <person name="Martin F.M."/>
        </authorList>
    </citation>
    <scope>NUCLEOTIDE SEQUENCE</scope>
    <source>
        <strain evidence="1">P2</strain>
    </source>
</reference>
<evidence type="ECO:0000313" key="1">
    <source>
        <dbReference type="EMBL" id="KAF9643724.1"/>
    </source>
</evidence>
<accession>A0ACB6Z2I1</accession>
<organism evidence="1 2">
    <name type="scientific">Thelephora ganbajun</name>
    <name type="common">Ganba fungus</name>
    <dbReference type="NCBI Taxonomy" id="370292"/>
    <lineage>
        <taxon>Eukaryota</taxon>
        <taxon>Fungi</taxon>
        <taxon>Dikarya</taxon>
        <taxon>Basidiomycota</taxon>
        <taxon>Agaricomycotina</taxon>
        <taxon>Agaricomycetes</taxon>
        <taxon>Thelephorales</taxon>
        <taxon>Thelephoraceae</taxon>
        <taxon>Thelephora</taxon>
    </lineage>
</organism>
<protein>
    <submittedName>
        <fullName evidence="1">Uncharacterized protein</fullName>
    </submittedName>
</protein>
<proteinExistence type="predicted"/>
<dbReference type="Proteomes" id="UP000886501">
    <property type="component" value="Unassembled WGS sequence"/>
</dbReference>
<name>A0ACB6Z2I1_THEGA</name>
<evidence type="ECO:0000313" key="2">
    <source>
        <dbReference type="Proteomes" id="UP000886501"/>
    </source>
</evidence>
<reference evidence="1" key="2">
    <citation type="journal article" date="2020" name="Nat. Commun.">
        <title>Large-scale genome sequencing of mycorrhizal fungi provides insights into the early evolution of symbiotic traits.</title>
        <authorList>
            <person name="Miyauchi S."/>
            <person name="Kiss E."/>
            <person name="Kuo A."/>
            <person name="Drula E."/>
            <person name="Kohler A."/>
            <person name="Sanchez-Garcia M."/>
            <person name="Morin E."/>
            <person name="Andreopoulos B."/>
            <person name="Barry K.W."/>
            <person name="Bonito G."/>
            <person name="Buee M."/>
            <person name="Carver A."/>
            <person name="Chen C."/>
            <person name="Cichocki N."/>
            <person name="Clum A."/>
            <person name="Culley D."/>
            <person name="Crous P.W."/>
            <person name="Fauchery L."/>
            <person name="Girlanda M."/>
            <person name="Hayes R.D."/>
            <person name="Keri Z."/>
            <person name="LaButti K."/>
            <person name="Lipzen A."/>
            <person name="Lombard V."/>
            <person name="Magnuson J."/>
            <person name="Maillard F."/>
            <person name="Murat C."/>
            <person name="Nolan M."/>
            <person name="Ohm R.A."/>
            <person name="Pangilinan J."/>
            <person name="Pereira M.F."/>
            <person name="Perotto S."/>
            <person name="Peter M."/>
            <person name="Pfister S."/>
            <person name="Riley R."/>
            <person name="Sitrit Y."/>
            <person name="Stielow J.B."/>
            <person name="Szollosi G."/>
            <person name="Zifcakova L."/>
            <person name="Stursova M."/>
            <person name="Spatafora J.W."/>
            <person name="Tedersoo L."/>
            <person name="Vaario L.M."/>
            <person name="Yamada A."/>
            <person name="Yan M."/>
            <person name="Wang P."/>
            <person name="Xu J."/>
            <person name="Bruns T."/>
            <person name="Baldrian P."/>
            <person name="Vilgalys R."/>
            <person name="Dunand C."/>
            <person name="Henrissat B."/>
            <person name="Grigoriev I.V."/>
            <person name="Hibbett D."/>
            <person name="Nagy L.G."/>
            <person name="Martin F.M."/>
        </authorList>
    </citation>
    <scope>NUCLEOTIDE SEQUENCE</scope>
    <source>
        <strain evidence="1">P2</strain>
    </source>
</reference>
<comment type="caution">
    <text evidence="1">The sequence shown here is derived from an EMBL/GenBank/DDBJ whole genome shotgun (WGS) entry which is preliminary data.</text>
</comment>
<sequence length="128" mass="14007">MWIHELYFRATAVKATGSASGIWDWDRYSRVSPRLPPPGENSTDIREGEGRVPEREYENTALTTTTILSVPKEAVHESSPLGPLKAVLGTIAVGYATHQETVAIGNKIQALLFVTSNCIGRTFLFMSG</sequence>
<keyword evidence="2" id="KW-1185">Reference proteome</keyword>
<dbReference type="EMBL" id="MU118192">
    <property type="protein sequence ID" value="KAF9643724.1"/>
    <property type="molecule type" value="Genomic_DNA"/>
</dbReference>